<protein>
    <submittedName>
        <fullName evidence="1">Uncharacterized protein</fullName>
    </submittedName>
</protein>
<reference evidence="1 2" key="1">
    <citation type="submission" date="2023-03" db="EMBL/GenBank/DDBJ databases">
        <title>High recombination rates correlate with genetic variation in Cardiocondyla obscurior ants.</title>
        <authorList>
            <person name="Errbii M."/>
        </authorList>
    </citation>
    <scope>NUCLEOTIDE SEQUENCE [LARGE SCALE GENOMIC DNA]</scope>
    <source>
        <strain evidence="1">Alpha-2009</strain>
        <tissue evidence="1">Whole body</tissue>
    </source>
</reference>
<gene>
    <name evidence="1" type="ORF">PUN28_018316</name>
</gene>
<comment type="caution">
    <text evidence="1">The sequence shown here is derived from an EMBL/GenBank/DDBJ whole genome shotgun (WGS) entry which is preliminary data.</text>
</comment>
<organism evidence="1 2">
    <name type="scientific">Cardiocondyla obscurior</name>
    <dbReference type="NCBI Taxonomy" id="286306"/>
    <lineage>
        <taxon>Eukaryota</taxon>
        <taxon>Metazoa</taxon>
        <taxon>Ecdysozoa</taxon>
        <taxon>Arthropoda</taxon>
        <taxon>Hexapoda</taxon>
        <taxon>Insecta</taxon>
        <taxon>Pterygota</taxon>
        <taxon>Neoptera</taxon>
        <taxon>Endopterygota</taxon>
        <taxon>Hymenoptera</taxon>
        <taxon>Apocrita</taxon>
        <taxon>Aculeata</taxon>
        <taxon>Formicoidea</taxon>
        <taxon>Formicidae</taxon>
        <taxon>Myrmicinae</taxon>
        <taxon>Cardiocondyla</taxon>
    </lineage>
</organism>
<evidence type="ECO:0000313" key="1">
    <source>
        <dbReference type="EMBL" id="KAL0102929.1"/>
    </source>
</evidence>
<accession>A0AAW2EKL4</accession>
<keyword evidence="2" id="KW-1185">Reference proteome</keyword>
<dbReference type="EMBL" id="JADYXP020000022">
    <property type="protein sequence ID" value="KAL0102929.1"/>
    <property type="molecule type" value="Genomic_DNA"/>
</dbReference>
<dbReference type="Proteomes" id="UP001430953">
    <property type="component" value="Unassembled WGS sequence"/>
</dbReference>
<sequence>MQGVRALYPRCSLADLNLHTGLNPFSRSLFLSLALFFRPPSHFLSHFLSAHLAFAYTKFPGHQTCKRAFSAERGQ</sequence>
<evidence type="ECO:0000313" key="2">
    <source>
        <dbReference type="Proteomes" id="UP001430953"/>
    </source>
</evidence>
<name>A0AAW2EKL4_9HYME</name>
<dbReference type="AlphaFoldDB" id="A0AAW2EKL4"/>
<proteinExistence type="predicted"/>